<evidence type="ECO:0000256" key="8">
    <source>
        <dbReference type="ARBA" id="ARBA00023229"/>
    </source>
</evidence>
<comment type="similarity">
    <text evidence="2 12">Belongs to the FPP/GGPP synthase family.</text>
</comment>
<dbReference type="EMBL" id="DVMU01000205">
    <property type="protein sequence ID" value="HIU34790.1"/>
    <property type="molecule type" value="Genomic_DNA"/>
</dbReference>
<dbReference type="SFLD" id="SFLDG01017">
    <property type="entry name" value="Polyprenyl_Transferase_Like"/>
    <property type="match status" value="1"/>
</dbReference>
<keyword evidence="5 12" id="KW-0808">Transferase</keyword>
<dbReference type="SUPFAM" id="SSF48576">
    <property type="entry name" value="Terpenoid synthases"/>
    <property type="match status" value="1"/>
</dbReference>
<evidence type="ECO:0000256" key="4">
    <source>
        <dbReference type="ARBA" id="ARBA00015100"/>
    </source>
</evidence>
<gene>
    <name evidence="13" type="ORF">IAB02_09520</name>
</gene>
<dbReference type="Gene3D" id="1.10.600.10">
    <property type="entry name" value="Farnesyl Diphosphate Synthase"/>
    <property type="match status" value="1"/>
</dbReference>
<evidence type="ECO:0000256" key="6">
    <source>
        <dbReference type="ARBA" id="ARBA00022723"/>
    </source>
</evidence>
<dbReference type="InterPro" id="IPR008949">
    <property type="entry name" value="Isoprenoid_synthase_dom_sf"/>
</dbReference>
<comment type="catalytic activity">
    <reaction evidence="11">
        <text>isopentenyl diphosphate + (2E)-geranyl diphosphate = (2E,6E)-farnesyl diphosphate + diphosphate</text>
        <dbReference type="Rhea" id="RHEA:19361"/>
        <dbReference type="ChEBI" id="CHEBI:33019"/>
        <dbReference type="ChEBI" id="CHEBI:58057"/>
        <dbReference type="ChEBI" id="CHEBI:128769"/>
        <dbReference type="ChEBI" id="CHEBI:175763"/>
        <dbReference type="EC" id="2.5.1.10"/>
    </reaction>
</comment>
<protein>
    <recommendedName>
        <fullName evidence="4">Farnesyl diphosphate synthase</fullName>
        <ecNumber evidence="3">2.5.1.10</ecNumber>
    </recommendedName>
    <alternativeName>
        <fullName evidence="10">(2E,6E)-farnesyl diphosphate synthase</fullName>
    </alternativeName>
    <alternativeName>
        <fullName evidence="9">Geranyltranstransferase</fullName>
    </alternativeName>
</protein>
<dbReference type="FunFam" id="1.10.600.10:FF:000001">
    <property type="entry name" value="Geranylgeranyl diphosphate synthase"/>
    <property type="match status" value="1"/>
</dbReference>
<sequence>MRTLAEYASLVEQRLPEYLPAAEEGGLILNHAMRYSLLAGGKRLRPSMVLAAVEMLEGDLEEAMPFACAVEMIHTYSLIHDDLPGMDNDTLRRGRPTNHMVFGEGQAILAGDGLLSLAFETMLAQGKKRPERAEAYLSAIAEIATGAGAGGMVAGQSLDLEYERNGSPADREDALFRVQRGKTACMFLYPLRAAGKLAEGTEETLRALEEYGRAFGMLFQATDDLLDVLGEAKEVGKTLGKDAQSGKLTCISVFGVEGTRALVREERARAEAALERFGKRAEFFLELVRKMENRVK</sequence>
<dbReference type="PANTHER" id="PTHR43281:SF1">
    <property type="entry name" value="FARNESYL DIPHOSPHATE SYNTHASE"/>
    <property type="match status" value="1"/>
</dbReference>
<comment type="cofactor">
    <cofactor evidence="1">
        <name>Mg(2+)</name>
        <dbReference type="ChEBI" id="CHEBI:18420"/>
    </cofactor>
</comment>
<keyword evidence="8" id="KW-0414">Isoprene biosynthesis</keyword>
<keyword evidence="7" id="KW-0460">Magnesium</keyword>
<dbReference type="CDD" id="cd00685">
    <property type="entry name" value="Trans_IPPS_HT"/>
    <property type="match status" value="1"/>
</dbReference>
<dbReference type="InterPro" id="IPR053378">
    <property type="entry name" value="Prenyl_diphosphate_synthase"/>
</dbReference>
<accession>A0A9D1ICB1</accession>
<dbReference type="InterPro" id="IPR000092">
    <property type="entry name" value="Polyprenyl_synt"/>
</dbReference>
<comment type="caution">
    <text evidence="13">The sequence shown here is derived from an EMBL/GenBank/DDBJ whole genome shotgun (WGS) entry which is preliminary data.</text>
</comment>
<dbReference type="InterPro" id="IPR033749">
    <property type="entry name" value="Polyprenyl_synt_CS"/>
</dbReference>
<dbReference type="PANTHER" id="PTHR43281">
    <property type="entry name" value="FARNESYL DIPHOSPHATE SYNTHASE"/>
    <property type="match status" value="1"/>
</dbReference>
<dbReference type="AlphaFoldDB" id="A0A9D1ICB1"/>
<dbReference type="GO" id="GO:0046872">
    <property type="term" value="F:metal ion binding"/>
    <property type="evidence" value="ECO:0007669"/>
    <property type="project" value="UniProtKB-KW"/>
</dbReference>
<keyword evidence="6" id="KW-0479">Metal-binding</keyword>
<evidence type="ECO:0000313" key="13">
    <source>
        <dbReference type="EMBL" id="HIU34790.1"/>
    </source>
</evidence>
<reference evidence="13" key="1">
    <citation type="submission" date="2020-10" db="EMBL/GenBank/DDBJ databases">
        <authorList>
            <person name="Gilroy R."/>
        </authorList>
    </citation>
    <scope>NUCLEOTIDE SEQUENCE</scope>
    <source>
        <strain evidence="13">ChiHcec3-11533</strain>
    </source>
</reference>
<reference evidence="13" key="2">
    <citation type="journal article" date="2021" name="PeerJ">
        <title>Extensive microbial diversity within the chicken gut microbiome revealed by metagenomics and culture.</title>
        <authorList>
            <person name="Gilroy R."/>
            <person name="Ravi A."/>
            <person name="Getino M."/>
            <person name="Pursley I."/>
            <person name="Horton D.L."/>
            <person name="Alikhan N.F."/>
            <person name="Baker D."/>
            <person name="Gharbi K."/>
            <person name="Hall N."/>
            <person name="Watson M."/>
            <person name="Adriaenssens E.M."/>
            <person name="Foster-Nyarko E."/>
            <person name="Jarju S."/>
            <person name="Secka A."/>
            <person name="Antonio M."/>
            <person name="Oren A."/>
            <person name="Chaudhuri R.R."/>
            <person name="La Ragione R."/>
            <person name="Hildebrand F."/>
            <person name="Pallen M.J."/>
        </authorList>
    </citation>
    <scope>NUCLEOTIDE SEQUENCE</scope>
    <source>
        <strain evidence="13">ChiHcec3-11533</strain>
    </source>
</reference>
<evidence type="ECO:0000256" key="9">
    <source>
        <dbReference type="ARBA" id="ARBA00032380"/>
    </source>
</evidence>
<dbReference type="GO" id="GO:0016114">
    <property type="term" value="P:terpenoid biosynthetic process"/>
    <property type="evidence" value="ECO:0007669"/>
    <property type="project" value="UniProtKB-ARBA"/>
</dbReference>
<evidence type="ECO:0000256" key="7">
    <source>
        <dbReference type="ARBA" id="ARBA00022842"/>
    </source>
</evidence>
<organism evidence="13 14">
    <name type="scientific">Candidatus Pullichristensenella excrementigallinarum</name>
    <dbReference type="NCBI Taxonomy" id="2840907"/>
    <lineage>
        <taxon>Bacteria</taxon>
        <taxon>Bacillati</taxon>
        <taxon>Bacillota</taxon>
        <taxon>Clostridia</taxon>
        <taxon>Candidatus Pullichristensenella</taxon>
    </lineage>
</organism>
<evidence type="ECO:0000313" key="14">
    <source>
        <dbReference type="Proteomes" id="UP000824072"/>
    </source>
</evidence>
<name>A0A9D1ICB1_9FIRM</name>
<proteinExistence type="inferred from homology"/>
<evidence type="ECO:0000256" key="3">
    <source>
        <dbReference type="ARBA" id="ARBA00012439"/>
    </source>
</evidence>
<dbReference type="PROSITE" id="PS00723">
    <property type="entry name" value="POLYPRENYL_SYNTHASE_1"/>
    <property type="match status" value="1"/>
</dbReference>
<evidence type="ECO:0000256" key="10">
    <source>
        <dbReference type="ARBA" id="ARBA00032873"/>
    </source>
</evidence>
<evidence type="ECO:0000256" key="5">
    <source>
        <dbReference type="ARBA" id="ARBA00022679"/>
    </source>
</evidence>
<dbReference type="NCBIfam" id="NF045485">
    <property type="entry name" value="FPPsyn"/>
    <property type="match status" value="1"/>
</dbReference>
<dbReference type="GO" id="GO:0004337">
    <property type="term" value="F:(2E,6E)-farnesyl diphosphate synthase activity"/>
    <property type="evidence" value="ECO:0007669"/>
    <property type="project" value="UniProtKB-EC"/>
</dbReference>
<evidence type="ECO:0000256" key="11">
    <source>
        <dbReference type="ARBA" id="ARBA00049399"/>
    </source>
</evidence>
<dbReference type="EC" id="2.5.1.10" evidence="3"/>
<evidence type="ECO:0000256" key="1">
    <source>
        <dbReference type="ARBA" id="ARBA00001946"/>
    </source>
</evidence>
<dbReference type="Pfam" id="PF00348">
    <property type="entry name" value="polyprenyl_synt"/>
    <property type="match status" value="1"/>
</dbReference>
<dbReference type="Proteomes" id="UP000824072">
    <property type="component" value="Unassembled WGS sequence"/>
</dbReference>
<dbReference type="GO" id="GO:0005737">
    <property type="term" value="C:cytoplasm"/>
    <property type="evidence" value="ECO:0007669"/>
    <property type="project" value="UniProtKB-ARBA"/>
</dbReference>
<evidence type="ECO:0000256" key="2">
    <source>
        <dbReference type="ARBA" id="ARBA00006706"/>
    </source>
</evidence>
<evidence type="ECO:0000256" key="12">
    <source>
        <dbReference type="RuleBase" id="RU004466"/>
    </source>
</evidence>
<dbReference type="SFLD" id="SFLDS00005">
    <property type="entry name" value="Isoprenoid_Synthase_Type_I"/>
    <property type="match status" value="1"/>
</dbReference>